<dbReference type="Proteomes" id="UP000800092">
    <property type="component" value="Unassembled WGS sequence"/>
</dbReference>
<organism evidence="1 2">
    <name type="scientific">Viridothelium virens</name>
    <name type="common">Speckled blister lichen</name>
    <name type="synonym">Trypethelium virens</name>
    <dbReference type="NCBI Taxonomy" id="1048519"/>
    <lineage>
        <taxon>Eukaryota</taxon>
        <taxon>Fungi</taxon>
        <taxon>Dikarya</taxon>
        <taxon>Ascomycota</taxon>
        <taxon>Pezizomycotina</taxon>
        <taxon>Dothideomycetes</taxon>
        <taxon>Dothideomycetes incertae sedis</taxon>
        <taxon>Trypetheliales</taxon>
        <taxon>Trypetheliaceae</taxon>
        <taxon>Viridothelium</taxon>
    </lineage>
</organism>
<protein>
    <submittedName>
        <fullName evidence="1">Uncharacterized protein</fullName>
    </submittedName>
</protein>
<reference evidence="1" key="1">
    <citation type="journal article" date="2020" name="Stud. Mycol.">
        <title>101 Dothideomycetes genomes: a test case for predicting lifestyles and emergence of pathogens.</title>
        <authorList>
            <person name="Haridas S."/>
            <person name="Albert R."/>
            <person name="Binder M."/>
            <person name="Bloem J."/>
            <person name="Labutti K."/>
            <person name="Salamov A."/>
            <person name="Andreopoulos B."/>
            <person name="Baker S."/>
            <person name="Barry K."/>
            <person name="Bills G."/>
            <person name="Bluhm B."/>
            <person name="Cannon C."/>
            <person name="Castanera R."/>
            <person name="Culley D."/>
            <person name="Daum C."/>
            <person name="Ezra D."/>
            <person name="Gonzalez J."/>
            <person name="Henrissat B."/>
            <person name="Kuo A."/>
            <person name="Liang C."/>
            <person name="Lipzen A."/>
            <person name="Lutzoni F."/>
            <person name="Magnuson J."/>
            <person name="Mondo S."/>
            <person name="Nolan M."/>
            <person name="Ohm R."/>
            <person name="Pangilinan J."/>
            <person name="Park H.-J."/>
            <person name="Ramirez L."/>
            <person name="Alfaro M."/>
            <person name="Sun H."/>
            <person name="Tritt A."/>
            <person name="Yoshinaga Y."/>
            <person name="Zwiers L.-H."/>
            <person name="Turgeon B."/>
            <person name="Goodwin S."/>
            <person name="Spatafora J."/>
            <person name="Crous P."/>
            <person name="Grigoriev I."/>
        </authorList>
    </citation>
    <scope>NUCLEOTIDE SEQUENCE</scope>
    <source>
        <strain evidence="1">Tuck. ex Michener</strain>
    </source>
</reference>
<proteinExistence type="predicted"/>
<dbReference type="EMBL" id="ML991793">
    <property type="protein sequence ID" value="KAF2235150.1"/>
    <property type="molecule type" value="Genomic_DNA"/>
</dbReference>
<gene>
    <name evidence="1" type="ORF">EV356DRAFT_128974</name>
</gene>
<name>A0A6A6HCB6_VIRVR</name>
<dbReference type="AlphaFoldDB" id="A0A6A6HCB6"/>
<keyword evidence="2" id="KW-1185">Reference proteome</keyword>
<sequence>MHSLLGRCLTEPQKAVCDCLSAVTVKGLLQQRAGCRTLTRLRDKTISSACSATRFWTRLPIFLLLPPFLSGFGRWASAGLTASRNPPPPGCSWQKKPEQVIVQGEPSTIHNCHLPRPFISPVYFYLCFSLTASSPCLAPFLHPALDIVLIPIFLNHRLRALDVARNSEGSLDPAISAYLERELANTWGRILQQPQSYLMTKDELSLFNYYRARFERNPRDSAISRAAIERFWRHYHAANGH</sequence>
<dbReference type="OrthoDB" id="5302289at2759"/>
<accession>A0A6A6HCB6</accession>
<evidence type="ECO:0000313" key="1">
    <source>
        <dbReference type="EMBL" id="KAF2235150.1"/>
    </source>
</evidence>
<evidence type="ECO:0000313" key="2">
    <source>
        <dbReference type="Proteomes" id="UP000800092"/>
    </source>
</evidence>